<dbReference type="WBParaSite" id="MCU_003790-RA">
    <property type="protein sequence ID" value="MCU_003790-RA"/>
    <property type="gene ID" value="MCU_003790"/>
</dbReference>
<protein>
    <submittedName>
        <fullName evidence="2">Coiled-coil_56 domain-containing protein</fullName>
    </submittedName>
</protein>
<accession>A0A5K3EZG7</accession>
<dbReference type="AlphaFoldDB" id="A0A5K3EZG7"/>
<name>A0A5K3EZG7_MESCO</name>
<keyword evidence="1" id="KW-0472">Membrane</keyword>
<evidence type="ECO:0000313" key="2">
    <source>
        <dbReference type="WBParaSite" id="MCU_003790-RA"/>
    </source>
</evidence>
<sequence length="79" mass="9057">MSKDLSNDNIIRHFVKHTEDSNLRRATLFKARKNKSLFVAFCAAAFAVGSYLFSLNAVRQGRYLDESFDKLPESTKNQK</sequence>
<feature type="transmembrane region" description="Helical" evidence="1">
    <location>
        <begin position="37"/>
        <end position="58"/>
    </location>
</feature>
<reference evidence="2" key="1">
    <citation type="submission" date="2019-11" db="UniProtKB">
        <authorList>
            <consortium name="WormBaseParasite"/>
        </authorList>
    </citation>
    <scope>IDENTIFICATION</scope>
</reference>
<organism evidence="2">
    <name type="scientific">Mesocestoides corti</name>
    <name type="common">Flatworm</name>
    <dbReference type="NCBI Taxonomy" id="53468"/>
    <lineage>
        <taxon>Eukaryota</taxon>
        <taxon>Metazoa</taxon>
        <taxon>Spiralia</taxon>
        <taxon>Lophotrochozoa</taxon>
        <taxon>Platyhelminthes</taxon>
        <taxon>Cestoda</taxon>
        <taxon>Eucestoda</taxon>
        <taxon>Cyclophyllidea</taxon>
        <taxon>Mesocestoididae</taxon>
        <taxon>Mesocestoides</taxon>
    </lineage>
</organism>
<proteinExistence type="predicted"/>
<keyword evidence="1" id="KW-1133">Transmembrane helix</keyword>
<evidence type="ECO:0000256" key="1">
    <source>
        <dbReference type="SAM" id="Phobius"/>
    </source>
</evidence>
<keyword evidence="1" id="KW-0812">Transmembrane</keyword>